<evidence type="ECO:0000256" key="1">
    <source>
        <dbReference type="SAM" id="MobiDB-lite"/>
    </source>
</evidence>
<sequence length="180" mass="19908">MGLPLTLIPWSGVTTASKATAGHIHSLRFGVHRLRTACFFSQHAPRFRHANSLASRQPCQHPRRILRYLILIAVKTDLCTHRNTHLSLTHAVIVPDLLRPDHDDLRSHSIATPPLSHSRIGSVAANSVRRSWCFSSELSNGRPNRRALRQGQCSARGGQAISSSSMGLSALKRRRHPSLA</sequence>
<keyword evidence="3" id="KW-1185">Reference proteome</keyword>
<feature type="compositionally biased region" description="Basic residues" evidence="1">
    <location>
        <begin position="171"/>
        <end position="180"/>
    </location>
</feature>
<evidence type="ECO:0000313" key="2">
    <source>
        <dbReference type="EMBL" id="CEH13389.1"/>
    </source>
</evidence>
<proteinExistence type="predicted"/>
<dbReference type="AlphaFoldDB" id="A0A0P1BD50"/>
<name>A0A0P1BD50_9BASI</name>
<organism evidence="2 3">
    <name type="scientific">Ceraceosorus bombacis</name>
    <dbReference type="NCBI Taxonomy" id="401625"/>
    <lineage>
        <taxon>Eukaryota</taxon>
        <taxon>Fungi</taxon>
        <taxon>Dikarya</taxon>
        <taxon>Basidiomycota</taxon>
        <taxon>Ustilaginomycotina</taxon>
        <taxon>Exobasidiomycetes</taxon>
        <taxon>Ceraceosorales</taxon>
        <taxon>Ceraceosoraceae</taxon>
        <taxon>Ceraceosorus</taxon>
    </lineage>
</organism>
<evidence type="ECO:0000313" key="3">
    <source>
        <dbReference type="Proteomes" id="UP000054845"/>
    </source>
</evidence>
<protein>
    <submittedName>
        <fullName evidence="2">Uncharacterized protein</fullName>
    </submittedName>
</protein>
<dbReference type="Proteomes" id="UP000054845">
    <property type="component" value="Unassembled WGS sequence"/>
</dbReference>
<reference evidence="2 3" key="1">
    <citation type="submission" date="2014-09" db="EMBL/GenBank/DDBJ databases">
        <authorList>
            <person name="Magalhaes I.L.F."/>
            <person name="Oliveira U."/>
            <person name="Santos F.R."/>
            <person name="Vidigal T.H.D.A."/>
            <person name="Brescovit A.D."/>
            <person name="Santos A.J."/>
        </authorList>
    </citation>
    <scope>NUCLEOTIDE SEQUENCE [LARGE SCALE GENOMIC DNA]</scope>
</reference>
<accession>A0A0P1BD50</accession>
<feature type="region of interest" description="Disordered" evidence="1">
    <location>
        <begin position="139"/>
        <end position="180"/>
    </location>
</feature>
<dbReference type="EMBL" id="CCYA01000217">
    <property type="protein sequence ID" value="CEH13389.1"/>
    <property type="molecule type" value="Genomic_DNA"/>
</dbReference>